<accession>A0A1X2HH19</accession>
<gene>
    <name evidence="5" type="ORF">BCR43DRAFT_490996</name>
</gene>
<dbReference type="GO" id="GO:0051726">
    <property type="term" value="P:regulation of cell cycle"/>
    <property type="evidence" value="ECO:0007669"/>
    <property type="project" value="TreeGrafter"/>
</dbReference>
<feature type="compositionally biased region" description="Acidic residues" evidence="4">
    <location>
        <begin position="83"/>
        <end position="100"/>
    </location>
</feature>
<feature type="region of interest" description="Disordered" evidence="4">
    <location>
        <begin position="71"/>
        <end position="137"/>
    </location>
</feature>
<dbReference type="SMART" id="SM00542">
    <property type="entry name" value="FYRC"/>
    <property type="match status" value="1"/>
</dbReference>
<dbReference type="Gene3D" id="3.30.160.360">
    <property type="match status" value="1"/>
</dbReference>
<dbReference type="PANTHER" id="PTHR22715:SF0">
    <property type="entry name" value="TRANSFORMING GROWTH FACTOR BETA REGULATOR 1"/>
    <property type="match status" value="1"/>
</dbReference>
<comment type="caution">
    <text evidence="5">The sequence shown here is derived from an EMBL/GenBank/DDBJ whole genome shotgun (WGS) entry which is preliminary data.</text>
</comment>
<dbReference type="PANTHER" id="PTHR22715">
    <property type="entry name" value="TRANSFORMING GROWTH FACTOR BETA REGULATED GENE 1"/>
    <property type="match status" value="1"/>
</dbReference>
<protein>
    <submittedName>
        <fullName evidence="5">F/Y rich C-terminus-domain-containing protein</fullName>
    </submittedName>
</protein>
<dbReference type="Pfam" id="PF05965">
    <property type="entry name" value="FYRC"/>
    <property type="match status" value="1"/>
</dbReference>
<organism evidence="5 6">
    <name type="scientific">Syncephalastrum racemosum</name>
    <name type="common">Filamentous fungus</name>
    <dbReference type="NCBI Taxonomy" id="13706"/>
    <lineage>
        <taxon>Eukaryota</taxon>
        <taxon>Fungi</taxon>
        <taxon>Fungi incertae sedis</taxon>
        <taxon>Mucoromycota</taxon>
        <taxon>Mucoromycotina</taxon>
        <taxon>Mucoromycetes</taxon>
        <taxon>Mucorales</taxon>
        <taxon>Syncephalastraceae</taxon>
        <taxon>Syncephalastrum</taxon>
    </lineage>
</organism>
<dbReference type="GO" id="GO:0005634">
    <property type="term" value="C:nucleus"/>
    <property type="evidence" value="ECO:0007669"/>
    <property type="project" value="UniProtKB-SubCell"/>
</dbReference>
<keyword evidence="2" id="KW-0539">Nucleus</keyword>
<evidence type="ECO:0000313" key="5">
    <source>
        <dbReference type="EMBL" id="ORY98182.1"/>
    </source>
</evidence>
<comment type="subcellular location">
    <subcellularLocation>
        <location evidence="1">Nucleus</location>
    </subcellularLocation>
</comment>
<dbReference type="InterPro" id="IPR003888">
    <property type="entry name" value="FYrich_N"/>
</dbReference>
<dbReference type="InParanoid" id="A0A1X2HH19"/>
<dbReference type="AlphaFoldDB" id="A0A1X2HH19"/>
<feature type="coiled-coil region" evidence="3">
    <location>
        <begin position="36"/>
        <end position="63"/>
    </location>
</feature>
<feature type="compositionally biased region" description="Low complexity" evidence="4">
    <location>
        <begin position="101"/>
        <end position="110"/>
    </location>
</feature>
<dbReference type="SMART" id="SM00541">
    <property type="entry name" value="FYRN"/>
    <property type="match status" value="1"/>
</dbReference>
<evidence type="ECO:0000256" key="4">
    <source>
        <dbReference type="SAM" id="MobiDB-lite"/>
    </source>
</evidence>
<dbReference type="EMBL" id="MCGN01000004">
    <property type="protein sequence ID" value="ORY98182.1"/>
    <property type="molecule type" value="Genomic_DNA"/>
</dbReference>
<feature type="compositionally biased region" description="Polar residues" evidence="4">
    <location>
        <begin position="1"/>
        <end position="14"/>
    </location>
</feature>
<dbReference type="OMA" id="ARECEGY"/>
<dbReference type="InterPro" id="IPR040092">
    <property type="entry name" value="TBRG1"/>
</dbReference>
<dbReference type="Pfam" id="PF05964">
    <property type="entry name" value="FYRN"/>
    <property type="match status" value="1"/>
</dbReference>
<evidence type="ECO:0000256" key="3">
    <source>
        <dbReference type="SAM" id="Coils"/>
    </source>
</evidence>
<name>A0A1X2HH19_SYNRA</name>
<evidence type="ECO:0000256" key="1">
    <source>
        <dbReference type="ARBA" id="ARBA00004123"/>
    </source>
</evidence>
<evidence type="ECO:0000313" key="6">
    <source>
        <dbReference type="Proteomes" id="UP000242180"/>
    </source>
</evidence>
<keyword evidence="3" id="KW-0175">Coiled coil</keyword>
<dbReference type="STRING" id="13706.A0A1X2HH19"/>
<evidence type="ECO:0000256" key="2">
    <source>
        <dbReference type="ARBA" id="ARBA00023242"/>
    </source>
</evidence>
<feature type="region of interest" description="Disordered" evidence="4">
    <location>
        <begin position="1"/>
        <end position="34"/>
    </location>
</feature>
<keyword evidence="6" id="KW-1185">Reference proteome</keyword>
<sequence>MGKPSSTSKSNSRKTLALKDEDDSFPSNPAQIESQMQRLLEQNRQLNEKLEHSLKTVSKLRRQRGALLDLIASKRHTSGDYDSSNDDDSSAFDEDEELAELSEPQPSSSSESEEEEGFATPPQVFSPATPVAPYKPVLKARKNRHRLIDVARDDTGRPILPLQLGSITVISLGQIDTSPAYHNNRYIFPVGYKVQRVYKSMIKPGTHTNYTCTVKEGTTGPKFCVEPADDPDNPVEKDTPSAAWTTVMKIANHDKLRQNFAVSGPEYFGMSHPTIVKLIQELPGAEQCENYAWQDFSNEQALPPSQPSKRQKIAS</sequence>
<dbReference type="Proteomes" id="UP000242180">
    <property type="component" value="Unassembled WGS sequence"/>
</dbReference>
<reference evidence="5 6" key="1">
    <citation type="submission" date="2016-07" db="EMBL/GenBank/DDBJ databases">
        <title>Pervasive Adenine N6-methylation of Active Genes in Fungi.</title>
        <authorList>
            <consortium name="DOE Joint Genome Institute"/>
            <person name="Mondo S.J."/>
            <person name="Dannebaum R.O."/>
            <person name="Kuo R.C."/>
            <person name="Labutti K."/>
            <person name="Haridas S."/>
            <person name="Kuo A."/>
            <person name="Salamov A."/>
            <person name="Ahrendt S.R."/>
            <person name="Lipzen A."/>
            <person name="Sullivan W."/>
            <person name="Andreopoulos W.B."/>
            <person name="Clum A."/>
            <person name="Lindquist E."/>
            <person name="Daum C."/>
            <person name="Ramamoorthy G.K."/>
            <person name="Gryganskyi A."/>
            <person name="Culley D."/>
            <person name="Magnuson J.K."/>
            <person name="James T.Y."/>
            <person name="O'Malley M.A."/>
            <person name="Stajich J.E."/>
            <person name="Spatafora J.W."/>
            <person name="Visel A."/>
            <person name="Grigoriev I.V."/>
        </authorList>
    </citation>
    <scope>NUCLEOTIDE SEQUENCE [LARGE SCALE GENOMIC DNA]</scope>
    <source>
        <strain evidence="5 6">NRRL 2496</strain>
    </source>
</reference>
<dbReference type="OrthoDB" id="285793at2759"/>
<dbReference type="PROSITE" id="PS51542">
    <property type="entry name" value="FYRN"/>
    <property type="match status" value="1"/>
</dbReference>
<dbReference type="InterPro" id="IPR003889">
    <property type="entry name" value="FYrich_C"/>
</dbReference>
<proteinExistence type="predicted"/>
<feature type="compositionally biased region" description="Polar residues" evidence="4">
    <location>
        <begin position="25"/>
        <end position="34"/>
    </location>
</feature>
<dbReference type="PROSITE" id="PS51543">
    <property type="entry name" value="FYRC"/>
    <property type="match status" value="1"/>
</dbReference>